<protein>
    <submittedName>
        <fullName evidence="2">Uncharacterized protein</fullName>
    </submittedName>
</protein>
<keyword evidence="3" id="KW-1185">Reference proteome</keyword>
<dbReference type="EMBL" id="BQNB010012851">
    <property type="protein sequence ID" value="GJT08700.1"/>
    <property type="molecule type" value="Genomic_DNA"/>
</dbReference>
<evidence type="ECO:0000313" key="2">
    <source>
        <dbReference type="EMBL" id="GJT08700.1"/>
    </source>
</evidence>
<reference evidence="2" key="2">
    <citation type="submission" date="2022-01" db="EMBL/GenBank/DDBJ databases">
        <authorList>
            <person name="Yamashiro T."/>
            <person name="Shiraishi A."/>
            <person name="Satake H."/>
            <person name="Nakayama K."/>
        </authorList>
    </citation>
    <scope>NUCLEOTIDE SEQUENCE</scope>
</reference>
<accession>A0ABQ5B1A3</accession>
<organism evidence="2 3">
    <name type="scientific">Tanacetum coccineum</name>
    <dbReference type="NCBI Taxonomy" id="301880"/>
    <lineage>
        <taxon>Eukaryota</taxon>
        <taxon>Viridiplantae</taxon>
        <taxon>Streptophyta</taxon>
        <taxon>Embryophyta</taxon>
        <taxon>Tracheophyta</taxon>
        <taxon>Spermatophyta</taxon>
        <taxon>Magnoliopsida</taxon>
        <taxon>eudicotyledons</taxon>
        <taxon>Gunneridae</taxon>
        <taxon>Pentapetalae</taxon>
        <taxon>asterids</taxon>
        <taxon>campanulids</taxon>
        <taxon>Asterales</taxon>
        <taxon>Asteraceae</taxon>
        <taxon>Asteroideae</taxon>
        <taxon>Anthemideae</taxon>
        <taxon>Anthemidinae</taxon>
        <taxon>Tanacetum</taxon>
    </lineage>
</organism>
<name>A0ABQ5B1A3_9ASTR</name>
<gene>
    <name evidence="2" type="ORF">Tco_0843162</name>
</gene>
<feature type="region of interest" description="Disordered" evidence="1">
    <location>
        <begin position="1"/>
        <end position="79"/>
    </location>
</feature>
<evidence type="ECO:0000256" key="1">
    <source>
        <dbReference type="SAM" id="MobiDB-lite"/>
    </source>
</evidence>
<comment type="caution">
    <text evidence="2">The sequence shown here is derived from an EMBL/GenBank/DDBJ whole genome shotgun (WGS) entry which is preliminary data.</text>
</comment>
<evidence type="ECO:0000313" key="3">
    <source>
        <dbReference type="Proteomes" id="UP001151760"/>
    </source>
</evidence>
<feature type="compositionally biased region" description="Low complexity" evidence="1">
    <location>
        <begin position="13"/>
        <end position="29"/>
    </location>
</feature>
<proteinExistence type="predicted"/>
<sequence length="79" mass="8755">MKPSTTKETSICKAPSKSSKTSKFATTQEPIEEPIAEVVIDDLETPTNEDVVNDADRPQDYVAPKTNKPSRDTDVFQEL</sequence>
<dbReference type="Proteomes" id="UP001151760">
    <property type="component" value="Unassembled WGS sequence"/>
</dbReference>
<reference evidence="2" key="1">
    <citation type="journal article" date="2022" name="Int. J. Mol. Sci.">
        <title>Draft Genome of Tanacetum Coccineum: Genomic Comparison of Closely Related Tanacetum-Family Plants.</title>
        <authorList>
            <person name="Yamashiro T."/>
            <person name="Shiraishi A."/>
            <person name="Nakayama K."/>
            <person name="Satake H."/>
        </authorList>
    </citation>
    <scope>NUCLEOTIDE SEQUENCE</scope>
</reference>
<feature type="compositionally biased region" description="Basic and acidic residues" evidence="1">
    <location>
        <begin position="69"/>
        <end position="79"/>
    </location>
</feature>
<feature type="compositionally biased region" description="Acidic residues" evidence="1">
    <location>
        <begin position="30"/>
        <end position="44"/>
    </location>
</feature>